<dbReference type="Proteomes" id="UP000316500">
    <property type="component" value="Unassembled WGS sequence"/>
</dbReference>
<comment type="caution">
    <text evidence="2">The sequence shown here is derived from an EMBL/GenBank/DDBJ whole genome shotgun (WGS) entry which is preliminary data.</text>
</comment>
<proteinExistence type="predicted"/>
<gene>
    <name evidence="2" type="ORF">FQP90_01770</name>
</gene>
<reference evidence="2 3" key="1">
    <citation type="submission" date="2019-07" db="EMBL/GenBank/DDBJ databases">
        <title>Diversity of Bacteria from Kongsfjorden, Arctic.</title>
        <authorList>
            <person name="Yu Y."/>
        </authorList>
    </citation>
    <scope>NUCLEOTIDE SEQUENCE [LARGE SCALE GENOMIC DNA]</scope>
    <source>
        <strain evidence="2 3">SM1928</strain>
    </source>
</reference>
<dbReference type="OrthoDB" id="4949873at2"/>
<sequence>MRTLFTAVLSAAFAGLLLVGLCACGPGGASKAERLGKDIKDAAMSVPGVESASVNVNMNTSGNFISVKLVGNSTDQTALADVLGNALPPMLEKTKDVESGSFAISIFSPDDSVSAGASALGYTGGKSLSNFRDYFLSGS</sequence>
<dbReference type="PROSITE" id="PS51257">
    <property type="entry name" value="PROKAR_LIPOPROTEIN"/>
    <property type="match status" value="1"/>
</dbReference>
<protein>
    <submittedName>
        <fullName evidence="2">Uncharacterized protein</fullName>
    </submittedName>
</protein>
<feature type="chain" id="PRO_5021856089" evidence="1">
    <location>
        <begin position="32"/>
        <end position="139"/>
    </location>
</feature>
<dbReference type="AlphaFoldDB" id="A0A558HCN8"/>
<evidence type="ECO:0000313" key="3">
    <source>
        <dbReference type="Proteomes" id="UP000316500"/>
    </source>
</evidence>
<organism evidence="2 3">
    <name type="scientific">Paenarthrobacter nitroguajacolicus</name>
    <name type="common">Arthrobacter nitroguajacolicus</name>
    <dbReference type="NCBI Taxonomy" id="211146"/>
    <lineage>
        <taxon>Bacteria</taxon>
        <taxon>Bacillati</taxon>
        <taxon>Actinomycetota</taxon>
        <taxon>Actinomycetes</taxon>
        <taxon>Micrococcales</taxon>
        <taxon>Micrococcaceae</taxon>
        <taxon>Paenarthrobacter</taxon>
    </lineage>
</organism>
<dbReference type="EMBL" id="VNFK01000001">
    <property type="protein sequence ID" value="TVU66892.1"/>
    <property type="molecule type" value="Genomic_DNA"/>
</dbReference>
<name>A0A558HCN8_PAENT</name>
<feature type="signal peptide" evidence="1">
    <location>
        <begin position="1"/>
        <end position="31"/>
    </location>
</feature>
<evidence type="ECO:0000313" key="2">
    <source>
        <dbReference type="EMBL" id="TVU66892.1"/>
    </source>
</evidence>
<accession>A0A558HCN8</accession>
<keyword evidence="1" id="KW-0732">Signal</keyword>
<evidence type="ECO:0000256" key="1">
    <source>
        <dbReference type="SAM" id="SignalP"/>
    </source>
</evidence>